<dbReference type="OrthoDB" id="9790747at2"/>
<evidence type="ECO:0000313" key="2">
    <source>
        <dbReference type="EMBL" id="SFD46865.1"/>
    </source>
</evidence>
<proteinExistence type="predicted"/>
<reference evidence="2 3" key="1">
    <citation type="submission" date="2016-10" db="EMBL/GenBank/DDBJ databases">
        <authorList>
            <person name="de Groot N.N."/>
        </authorList>
    </citation>
    <scope>NUCLEOTIDE SEQUENCE [LARGE SCALE GENOMIC DNA]</scope>
    <source>
        <strain evidence="2 3">DSM 11443</strain>
    </source>
</reference>
<dbReference type="InterPro" id="IPR001845">
    <property type="entry name" value="HTH_ArsR_DNA-bd_dom"/>
</dbReference>
<dbReference type="SUPFAM" id="SSF46785">
    <property type="entry name" value="Winged helix' DNA-binding domain"/>
    <property type="match status" value="1"/>
</dbReference>
<dbReference type="EMBL" id="FOMW01000001">
    <property type="protein sequence ID" value="SFD46865.1"/>
    <property type="molecule type" value="Genomic_DNA"/>
</dbReference>
<evidence type="ECO:0000313" key="3">
    <source>
        <dbReference type="Proteomes" id="UP000198977"/>
    </source>
</evidence>
<feature type="domain" description="HTH arsR-type" evidence="1">
    <location>
        <begin position="1"/>
        <end position="95"/>
    </location>
</feature>
<dbReference type="Proteomes" id="UP000198977">
    <property type="component" value="Unassembled WGS sequence"/>
</dbReference>
<dbReference type="STRING" id="74348.SAMN04488523_10166"/>
<keyword evidence="3" id="KW-1185">Reference proteome</keyword>
<name>A0A1I1SK51_9RHOB</name>
<dbReference type="AlphaFoldDB" id="A0A1I1SK51"/>
<organism evidence="2 3">
    <name type="scientific">Sulfitobacter brevis</name>
    <dbReference type="NCBI Taxonomy" id="74348"/>
    <lineage>
        <taxon>Bacteria</taxon>
        <taxon>Pseudomonadati</taxon>
        <taxon>Pseudomonadota</taxon>
        <taxon>Alphaproteobacteria</taxon>
        <taxon>Rhodobacterales</taxon>
        <taxon>Roseobacteraceae</taxon>
        <taxon>Sulfitobacter</taxon>
    </lineage>
</organism>
<evidence type="ECO:0000259" key="1">
    <source>
        <dbReference type="PROSITE" id="PS50987"/>
    </source>
</evidence>
<sequence length="110" mass="12306">MTAAQADAAQNTFRALADPTRRDILRLLGNRDMTIAEVSDSFDMTRAAVKKHLTVLSDGGLITVRTEGRTRINALDPQGFAPVLGWLEYFDDFWDDRLLALKSALERNQP</sequence>
<dbReference type="SMART" id="SM00418">
    <property type="entry name" value="HTH_ARSR"/>
    <property type="match status" value="1"/>
</dbReference>
<dbReference type="GO" id="GO:0003700">
    <property type="term" value="F:DNA-binding transcription factor activity"/>
    <property type="evidence" value="ECO:0007669"/>
    <property type="project" value="InterPro"/>
</dbReference>
<dbReference type="Pfam" id="PF12840">
    <property type="entry name" value="HTH_20"/>
    <property type="match status" value="1"/>
</dbReference>
<dbReference type="PROSITE" id="PS50987">
    <property type="entry name" value="HTH_ARSR_2"/>
    <property type="match status" value="1"/>
</dbReference>
<dbReference type="RefSeq" id="WP_093921840.1">
    <property type="nucleotide sequence ID" value="NZ_FOMW01000001.1"/>
</dbReference>
<dbReference type="CDD" id="cd00090">
    <property type="entry name" value="HTH_ARSR"/>
    <property type="match status" value="1"/>
</dbReference>
<dbReference type="PRINTS" id="PR00778">
    <property type="entry name" value="HTHARSR"/>
</dbReference>
<dbReference type="PANTHER" id="PTHR38600">
    <property type="entry name" value="TRANSCRIPTIONAL REGULATORY PROTEIN"/>
    <property type="match status" value="1"/>
</dbReference>
<dbReference type="InterPro" id="IPR011991">
    <property type="entry name" value="ArsR-like_HTH"/>
</dbReference>
<dbReference type="InterPro" id="IPR036390">
    <property type="entry name" value="WH_DNA-bd_sf"/>
</dbReference>
<gene>
    <name evidence="2" type="ORF">SAMN04488523_10166</name>
</gene>
<dbReference type="NCBIfam" id="NF033788">
    <property type="entry name" value="HTH_metalloreg"/>
    <property type="match status" value="1"/>
</dbReference>
<dbReference type="InterPro" id="IPR036388">
    <property type="entry name" value="WH-like_DNA-bd_sf"/>
</dbReference>
<dbReference type="Gene3D" id="1.10.10.10">
    <property type="entry name" value="Winged helix-like DNA-binding domain superfamily/Winged helix DNA-binding domain"/>
    <property type="match status" value="1"/>
</dbReference>
<accession>A0A1I1SK51</accession>
<protein>
    <submittedName>
        <fullName evidence="2">Transcriptional regulator, ArsR family</fullName>
    </submittedName>
</protein>
<dbReference type="PANTHER" id="PTHR38600:SF2">
    <property type="entry name" value="SLL0088 PROTEIN"/>
    <property type="match status" value="1"/>
</dbReference>